<evidence type="ECO:0000313" key="3">
    <source>
        <dbReference type="EMBL" id="CDY64304.1"/>
    </source>
</evidence>
<reference evidence="3" key="2">
    <citation type="submission" date="2014-06" db="EMBL/GenBank/DDBJ databases">
        <authorList>
            <person name="Genoscope - CEA"/>
        </authorList>
    </citation>
    <scope>NUCLEOTIDE SEQUENCE</scope>
</reference>
<dbReference type="EMBL" id="HG994369">
    <property type="protein sequence ID" value="CAF1929755.1"/>
    <property type="molecule type" value="Genomic_DNA"/>
</dbReference>
<dbReference type="Gramene" id="CDY64304">
    <property type="protein sequence ID" value="CDY64304"/>
    <property type="gene ID" value="GSBRNA2T00041099001"/>
</dbReference>
<evidence type="ECO:0000313" key="4">
    <source>
        <dbReference type="Proteomes" id="UP000028999"/>
    </source>
</evidence>
<dbReference type="PaxDb" id="3708-A0A078JCS8"/>
<name>A0A078JCS8_BRANA</name>
<proteinExistence type="predicted"/>
<evidence type="ECO:0000313" key="2">
    <source>
        <dbReference type="EMBL" id="CAF1929755.1"/>
    </source>
</evidence>
<sequence>MRMQPDHSDQTANAQMASGASVELHNTSETVRDSLFFPEPYLSLKAWTCKQTKRELCVFMLETHIFRSKSCKIKIQCFYSIRIKVRSLFFAYVTTDKILVWTICY</sequence>
<protein>
    <submittedName>
        <fullName evidence="2">(rape) hypothetical protein</fullName>
    </submittedName>
    <submittedName>
        <fullName evidence="3">BnaCnng43740D protein</fullName>
    </submittedName>
</protein>
<organism evidence="3 4">
    <name type="scientific">Brassica napus</name>
    <name type="common">Rape</name>
    <dbReference type="NCBI Taxonomy" id="3708"/>
    <lineage>
        <taxon>Eukaryota</taxon>
        <taxon>Viridiplantae</taxon>
        <taxon>Streptophyta</taxon>
        <taxon>Embryophyta</taxon>
        <taxon>Tracheophyta</taxon>
        <taxon>Spermatophyta</taxon>
        <taxon>Magnoliopsida</taxon>
        <taxon>eudicotyledons</taxon>
        <taxon>Gunneridae</taxon>
        <taxon>Pentapetalae</taxon>
        <taxon>rosids</taxon>
        <taxon>malvids</taxon>
        <taxon>Brassicales</taxon>
        <taxon>Brassicaceae</taxon>
        <taxon>Brassiceae</taxon>
        <taxon>Brassica</taxon>
    </lineage>
</organism>
<keyword evidence="4" id="KW-1185">Reference proteome</keyword>
<reference evidence="2" key="3">
    <citation type="submission" date="2021-01" db="EMBL/GenBank/DDBJ databases">
        <authorList>
            <consortium name="Genoscope - CEA"/>
            <person name="William W."/>
        </authorList>
    </citation>
    <scope>NUCLEOTIDE SEQUENCE</scope>
</reference>
<feature type="compositionally biased region" description="Polar residues" evidence="1">
    <location>
        <begin position="10"/>
        <end position="25"/>
    </location>
</feature>
<gene>
    <name evidence="3" type="primary">BnaCnng43740D</name>
    <name evidence="2" type="ORF">DARMORV10_C05P35070.1</name>
    <name evidence="3" type="ORF">GSBRNA2T00041099001</name>
</gene>
<dbReference type="EMBL" id="LK034438">
    <property type="protein sequence ID" value="CDY64304.1"/>
    <property type="molecule type" value="Genomic_DNA"/>
</dbReference>
<dbReference type="Proteomes" id="UP000028999">
    <property type="component" value="Unassembled WGS sequence"/>
</dbReference>
<dbReference type="Proteomes" id="UP001295469">
    <property type="component" value="Chromosome C05"/>
</dbReference>
<accession>A0A078JCS8</accession>
<evidence type="ECO:0000256" key="1">
    <source>
        <dbReference type="SAM" id="MobiDB-lite"/>
    </source>
</evidence>
<dbReference type="AlphaFoldDB" id="A0A078JCS8"/>
<feature type="region of interest" description="Disordered" evidence="1">
    <location>
        <begin position="1"/>
        <end position="25"/>
    </location>
</feature>
<reference evidence="3 4" key="1">
    <citation type="journal article" date="2014" name="Science">
        <title>Plant genetics. Early allopolyploid evolution in the post-Neolithic Brassica napus oilseed genome.</title>
        <authorList>
            <person name="Chalhoub B."/>
            <person name="Denoeud F."/>
            <person name="Liu S."/>
            <person name="Parkin I.A."/>
            <person name="Tang H."/>
            <person name="Wang X."/>
            <person name="Chiquet J."/>
            <person name="Belcram H."/>
            <person name="Tong C."/>
            <person name="Samans B."/>
            <person name="Correa M."/>
            <person name="Da Silva C."/>
            <person name="Just J."/>
            <person name="Falentin C."/>
            <person name="Koh C.S."/>
            <person name="Le Clainche I."/>
            <person name="Bernard M."/>
            <person name="Bento P."/>
            <person name="Noel B."/>
            <person name="Labadie K."/>
            <person name="Alberti A."/>
            <person name="Charles M."/>
            <person name="Arnaud D."/>
            <person name="Guo H."/>
            <person name="Daviaud C."/>
            <person name="Alamery S."/>
            <person name="Jabbari K."/>
            <person name="Zhao M."/>
            <person name="Edger P.P."/>
            <person name="Chelaifa H."/>
            <person name="Tack D."/>
            <person name="Lassalle G."/>
            <person name="Mestiri I."/>
            <person name="Schnel N."/>
            <person name="Le Paslier M.C."/>
            <person name="Fan G."/>
            <person name="Renault V."/>
            <person name="Bayer P.E."/>
            <person name="Golicz A.A."/>
            <person name="Manoli S."/>
            <person name="Lee T.H."/>
            <person name="Thi V.H."/>
            <person name="Chalabi S."/>
            <person name="Hu Q."/>
            <person name="Fan C."/>
            <person name="Tollenaere R."/>
            <person name="Lu Y."/>
            <person name="Battail C."/>
            <person name="Shen J."/>
            <person name="Sidebottom C.H."/>
            <person name="Wang X."/>
            <person name="Canaguier A."/>
            <person name="Chauveau A."/>
            <person name="Berard A."/>
            <person name="Deniot G."/>
            <person name="Guan M."/>
            <person name="Liu Z."/>
            <person name="Sun F."/>
            <person name="Lim Y.P."/>
            <person name="Lyons E."/>
            <person name="Town C.D."/>
            <person name="Bancroft I."/>
            <person name="Wang X."/>
            <person name="Meng J."/>
            <person name="Ma J."/>
            <person name="Pires J.C."/>
            <person name="King G.J."/>
            <person name="Brunel D."/>
            <person name="Delourme R."/>
            <person name="Renard M."/>
            <person name="Aury J.M."/>
            <person name="Adams K.L."/>
            <person name="Batley J."/>
            <person name="Snowdon R.J."/>
            <person name="Tost J."/>
            <person name="Edwards D."/>
            <person name="Zhou Y."/>
            <person name="Hua W."/>
            <person name="Sharpe A.G."/>
            <person name="Paterson A.H."/>
            <person name="Guan C."/>
            <person name="Wincker P."/>
        </authorList>
    </citation>
    <scope>NUCLEOTIDE SEQUENCE [LARGE SCALE GENOMIC DNA]</scope>
    <source>
        <strain evidence="4">cv. Darmor-bzh</strain>
    </source>
</reference>